<dbReference type="InterPro" id="IPR015421">
    <property type="entry name" value="PyrdxlP-dep_Trfase_major"/>
</dbReference>
<evidence type="ECO:0000256" key="1">
    <source>
        <dbReference type="RuleBase" id="RU004508"/>
    </source>
</evidence>
<dbReference type="PANTHER" id="PTHR30244:SF42">
    <property type="entry name" value="UDP-2-ACETAMIDO-2-DEOXY-3-OXO-D-GLUCURONATE AMINOTRANSFERASE"/>
    <property type="match status" value="1"/>
</dbReference>
<keyword evidence="1" id="KW-0663">Pyridoxal phosphate</keyword>
<dbReference type="InterPro" id="IPR015424">
    <property type="entry name" value="PyrdxlP-dep_Trfase"/>
</dbReference>
<dbReference type="Pfam" id="PF01041">
    <property type="entry name" value="DegT_DnrJ_EryC1"/>
    <property type="match status" value="1"/>
</dbReference>
<comment type="caution">
    <text evidence="2">The sequence shown here is derived from an EMBL/GenBank/DDBJ whole genome shotgun (WGS) entry which is preliminary data.</text>
</comment>
<reference evidence="2 3" key="1">
    <citation type="submission" date="2021-06" db="EMBL/GenBank/DDBJ databases">
        <title>Bacillus sp. RD4P76, an endophyte from a halophyte.</title>
        <authorList>
            <person name="Sun J.-Q."/>
        </authorList>
    </citation>
    <scope>NUCLEOTIDE SEQUENCE [LARGE SCALE GENOMIC DNA]</scope>
    <source>
        <strain evidence="2 3">JCM 17098</strain>
    </source>
</reference>
<accession>A0ABS6JXY2</accession>
<gene>
    <name evidence="2" type="ORF">KS407_18740</name>
</gene>
<organism evidence="2 3">
    <name type="scientific">Evansella alkalicola</name>
    <dbReference type="NCBI Taxonomy" id="745819"/>
    <lineage>
        <taxon>Bacteria</taxon>
        <taxon>Bacillati</taxon>
        <taxon>Bacillota</taxon>
        <taxon>Bacilli</taxon>
        <taxon>Bacillales</taxon>
        <taxon>Bacillaceae</taxon>
        <taxon>Evansella</taxon>
    </lineage>
</organism>
<evidence type="ECO:0000313" key="3">
    <source>
        <dbReference type="Proteomes" id="UP000790580"/>
    </source>
</evidence>
<dbReference type="RefSeq" id="WP_088073374.1">
    <property type="nucleotide sequence ID" value="NZ_JAHQCR010000077.1"/>
</dbReference>
<dbReference type="InterPro" id="IPR015422">
    <property type="entry name" value="PyrdxlP-dep_Trfase_small"/>
</dbReference>
<dbReference type="Proteomes" id="UP000790580">
    <property type="component" value="Unassembled WGS sequence"/>
</dbReference>
<dbReference type="GO" id="GO:0008483">
    <property type="term" value="F:transaminase activity"/>
    <property type="evidence" value="ECO:0007669"/>
    <property type="project" value="UniProtKB-KW"/>
</dbReference>
<keyword evidence="2" id="KW-0808">Transferase</keyword>
<dbReference type="PANTHER" id="PTHR30244">
    <property type="entry name" value="TRANSAMINASE"/>
    <property type="match status" value="1"/>
</dbReference>
<dbReference type="EMBL" id="JAHQCR010000077">
    <property type="protein sequence ID" value="MBU9723458.1"/>
    <property type="molecule type" value="Genomic_DNA"/>
</dbReference>
<comment type="similarity">
    <text evidence="1">Belongs to the DegT/DnrJ/EryC1 family.</text>
</comment>
<evidence type="ECO:0000313" key="2">
    <source>
        <dbReference type="EMBL" id="MBU9723458.1"/>
    </source>
</evidence>
<keyword evidence="2" id="KW-0032">Aminotransferase</keyword>
<dbReference type="Gene3D" id="3.90.1150.10">
    <property type="entry name" value="Aspartate Aminotransferase, domain 1"/>
    <property type="match status" value="1"/>
</dbReference>
<dbReference type="Gene3D" id="3.40.640.10">
    <property type="entry name" value="Type I PLP-dependent aspartate aminotransferase-like (Major domain)"/>
    <property type="match status" value="1"/>
</dbReference>
<dbReference type="SUPFAM" id="SSF53383">
    <property type="entry name" value="PLP-dependent transferases"/>
    <property type="match status" value="1"/>
</dbReference>
<dbReference type="InterPro" id="IPR000653">
    <property type="entry name" value="DegT/StrS_aminotransferase"/>
</dbReference>
<protein>
    <submittedName>
        <fullName evidence="2">DegT/DnrJ/EryC1/StrS family aminotransferase</fullName>
    </submittedName>
</protein>
<sequence>MEIGSEFHLRLESLKEADFSIYHLLKDYNALYLDSGRSALRLILNNINRGEVLVPEYICDSVINCFTGFEIKCYRLKPDLEIDMEDLCNKISPSTKIVFLMHYFGALQREEVCLQLQELRNQKGFMIIEDTTHSIFSSPITVGDYCICSLRKWFAIPDGGVLYSTHSLQRWKNLNLNRNRSIEKAYGMILKTLYLDGELKSNSIFRKIFESTENKLNCKKEVLKISSLSEYLLQCYDLSTMISKRKENYHQLLNGIWVSGFSPIQTLQKTDCPFTLPIRLNNRDQFRKYLINHKIFCAVHWPLEKNILNKMKRAKQLSLEIISFPIDQRYHTDEIDYLIKVINQYERRRMDAGNHSP</sequence>
<keyword evidence="3" id="KW-1185">Reference proteome</keyword>
<name>A0ABS6JXY2_9BACI</name>
<proteinExistence type="inferred from homology"/>